<sequence length="229" mass="25200">MASRSRSAKKRDRSSSPREQGEGDKRARRAASSAKGKGKERAASESSNEEGDGAVDKTPARATRRSKVKASAKPRFVGTVKLTFLAFKATRFARNLQALPEYITKERKTETSIRTFVKEFEGTHTPPEGTTWEYLVHPLGYGQEAVALDEDKLDVEVGSASGLWLQADEDADPVPKKPAYDGFIYVYTNTTYDRSRELFADWCSRGLQEFAKGVDHEGDPASDNGGPSS</sequence>
<feature type="compositionally biased region" description="Basic residues" evidence="1">
    <location>
        <begin position="1"/>
        <end position="12"/>
    </location>
</feature>
<reference evidence="2 3" key="1">
    <citation type="submission" date="2021-12" db="EMBL/GenBank/DDBJ databases">
        <title>High titer production of polyol ester of fatty acids by Rhodotorula paludigena BS15 towards product separation-free biomass refinery.</title>
        <authorList>
            <person name="Mano J."/>
            <person name="Ono H."/>
            <person name="Tanaka T."/>
            <person name="Naito K."/>
            <person name="Sushida H."/>
            <person name="Ike M."/>
            <person name="Tokuyasu K."/>
            <person name="Kitaoka M."/>
        </authorList>
    </citation>
    <scope>NUCLEOTIDE SEQUENCE [LARGE SCALE GENOMIC DNA]</scope>
    <source>
        <strain evidence="2 3">BS15</strain>
    </source>
</reference>
<evidence type="ECO:0000313" key="2">
    <source>
        <dbReference type="EMBL" id="GJN90321.1"/>
    </source>
</evidence>
<dbReference type="AlphaFoldDB" id="A0AAV5GCV7"/>
<feature type="region of interest" description="Disordered" evidence="1">
    <location>
        <begin position="1"/>
        <end position="72"/>
    </location>
</feature>
<proteinExistence type="predicted"/>
<keyword evidence="3" id="KW-1185">Reference proteome</keyword>
<feature type="compositionally biased region" description="Basic residues" evidence="1">
    <location>
        <begin position="62"/>
        <end position="72"/>
    </location>
</feature>
<evidence type="ECO:0000313" key="3">
    <source>
        <dbReference type="Proteomes" id="UP001342314"/>
    </source>
</evidence>
<comment type="caution">
    <text evidence="2">The sequence shown here is derived from an EMBL/GenBank/DDBJ whole genome shotgun (WGS) entry which is preliminary data.</text>
</comment>
<evidence type="ECO:0000256" key="1">
    <source>
        <dbReference type="SAM" id="MobiDB-lite"/>
    </source>
</evidence>
<name>A0AAV5GCV7_9BASI</name>
<organism evidence="2 3">
    <name type="scientific">Rhodotorula paludigena</name>
    <dbReference type="NCBI Taxonomy" id="86838"/>
    <lineage>
        <taxon>Eukaryota</taxon>
        <taxon>Fungi</taxon>
        <taxon>Dikarya</taxon>
        <taxon>Basidiomycota</taxon>
        <taxon>Pucciniomycotina</taxon>
        <taxon>Microbotryomycetes</taxon>
        <taxon>Sporidiobolales</taxon>
        <taxon>Sporidiobolaceae</taxon>
        <taxon>Rhodotorula</taxon>
    </lineage>
</organism>
<dbReference type="Proteomes" id="UP001342314">
    <property type="component" value="Unassembled WGS sequence"/>
</dbReference>
<dbReference type="EMBL" id="BQKY01000006">
    <property type="protein sequence ID" value="GJN90321.1"/>
    <property type="molecule type" value="Genomic_DNA"/>
</dbReference>
<feature type="compositionally biased region" description="Basic and acidic residues" evidence="1">
    <location>
        <begin position="13"/>
        <end position="25"/>
    </location>
</feature>
<accession>A0AAV5GCV7</accession>
<protein>
    <submittedName>
        <fullName evidence="2">Uncharacterized protein</fullName>
    </submittedName>
</protein>
<gene>
    <name evidence="2" type="ORF">Rhopal_003330-T1</name>
</gene>